<dbReference type="EMBL" id="WOTH01000068">
    <property type="protein sequence ID" value="NHO55350.1"/>
    <property type="molecule type" value="Genomic_DNA"/>
</dbReference>
<comment type="caution">
    <text evidence="1">The sequence shown here is derived from an EMBL/GenBank/DDBJ whole genome shotgun (WGS) entry which is preliminary data.</text>
</comment>
<dbReference type="AlphaFoldDB" id="A0A967B9U7"/>
<dbReference type="Proteomes" id="UP000597459">
    <property type="component" value="Unassembled WGS sequence"/>
</dbReference>
<protein>
    <submittedName>
        <fullName evidence="1">Uncharacterized protein</fullName>
    </submittedName>
</protein>
<evidence type="ECO:0000313" key="2">
    <source>
        <dbReference type="Proteomes" id="UP000597459"/>
    </source>
</evidence>
<accession>A0A967B9U7</accession>
<reference evidence="1" key="1">
    <citation type="submission" date="2019-11" db="EMBL/GenBank/DDBJ databases">
        <title>Description of new Acetobacter species.</title>
        <authorList>
            <person name="Cleenwerck I."/>
            <person name="Sombolestani A.S."/>
        </authorList>
    </citation>
    <scope>NUCLEOTIDE SEQUENCE</scope>
    <source>
        <strain evidence="1">LMG 1626</strain>
    </source>
</reference>
<proteinExistence type="predicted"/>
<keyword evidence="2" id="KW-1185">Reference proteome</keyword>
<dbReference type="RefSeq" id="WP_166318955.1">
    <property type="nucleotide sequence ID" value="NZ_WOTH01000068.1"/>
</dbReference>
<name>A0A967B9U7_9PROT</name>
<gene>
    <name evidence="1" type="ORF">GOB87_15650</name>
</gene>
<organism evidence="1 2">
    <name type="scientific">Acetobacter estunensis</name>
    <dbReference type="NCBI Taxonomy" id="104097"/>
    <lineage>
        <taxon>Bacteria</taxon>
        <taxon>Pseudomonadati</taxon>
        <taxon>Pseudomonadota</taxon>
        <taxon>Alphaproteobacteria</taxon>
        <taxon>Acetobacterales</taxon>
        <taxon>Acetobacteraceae</taxon>
        <taxon>Acetobacter</taxon>
    </lineage>
</organism>
<sequence length="209" mass="23705">MSFVSDSTKKSSSTVDQRSDRALLDKFMPTYDFAEKHSVEVESGADTVFTHAEQFRMRHDPAARFFLTLRFPSRKTVKSSGRSMFDFEDFTVLYSEPDKEIIRGLIVPSRVDSDSLGVCRYFSRGGGFPASSSYKLTFILSVHPISASKCILSTETRVKCNGLLALLLFSPYWLLIRAPSGLLRRRMLSLIKEASEQERKSQLPRNRSP</sequence>
<evidence type="ECO:0000313" key="1">
    <source>
        <dbReference type="EMBL" id="NHO55350.1"/>
    </source>
</evidence>